<dbReference type="InterPro" id="IPR050410">
    <property type="entry name" value="CCR4/nocturin_mRNA_transcr"/>
</dbReference>
<dbReference type="Gene3D" id="3.60.10.10">
    <property type="entry name" value="Endonuclease/exonuclease/phosphatase"/>
    <property type="match status" value="1"/>
</dbReference>
<sequence length="574" mass="67010">MKNDSEDENFAHFRFYEKTGRCEFSFYLDVEIPDVGVIKEDIQAARQTSDTISSLLKHIQNKLKKSIHDKFSKDGICIPTSLRGTNQDLQGTMKLGTLGKSLSDGKTVMFSIWGQEYTILYNTPFIKEMKLLPILFAGCSIKPKFYPPFIYINMSEFVWYKSKDKEHWSEVGTGFQYCIQKGDVDHYLKLKCTPYNYVGAKGNISEVISENRVICMGELPKCPFEDRHKFTKKWSNNMELRIVTYNILAERYTAIDGNYSYCEPVYLSMEYRKQLILKELLGNNSYPIQSDSIFRYFLIGYKADIICLQEVDIVHYHKFFGPKMRENSYYGVFRKKGNRLTEGLACFVRRNRYSLMSSRHLVYSQEVKKKQYSHIWKHLAKNKKVADVFLKQHTSLQVVVLVCPERILIVANTHLYYHPDANSIRLLQANIATIYLDDLKNFYYRQCKTDVHVIFCGDFNSDHSKSLYPFMIQGRIHPKHKDCLQVDEHGNLLLNHKFHFTSACGTPLYTNYTPDYKGCLDYIFVEDNTMEVKQVIPLPDETELSQYNGLPNKYYPSDHVALVADLLINNRNSW</sequence>
<feature type="domain" description="Endonuclease/exonuclease/phosphatase" evidence="1">
    <location>
        <begin position="299"/>
        <end position="559"/>
    </location>
</feature>
<dbReference type="Pfam" id="PF03372">
    <property type="entry name" value="Exo_endo_phos"/>
    <property type="match status" value="1"/>
</dbReference>
<comment type="caution">
    <text evidence="2">The sequence shown here is derived from an EMBL/GenBank/DDBJ whole genome shotgun (WGS) entry which is preliminary data.</text>
</comment>
<dbReference type="GO" id="GO:0000175">
    <property type="term" value="F:3'-5'-RNA exonuclease activity"/>
    <property type="evidence" value="ECO:0007669"/>
    <property type="project" value="TreeGrafter"/>
</dbReference>
<proteinExistence type="predicted"/>
<evidence type="ECO:0000259" key="1">
    <source>
        <dbReference type="Pfam" id="PF03372"/>
    </source>
</evidence>
<dbReference type="GO" id="GO:0005739">
    <property type="term" value="C:mitochondrion"/>
    <property type="evidence" value="ECO:0007669"/>
    <property type="project" value="TreeGrafter"/>
</dbReference>
<dbReference type="OrthoDB" id="412787at2759"/>
<protein>
    <recommendedName>
        <fullName evidence="1">Endonuclease/exonuclease/phosphatase domain-containing protein</fullName>
    </recommendedName>
</protein>
<name>A0A9P0PQG2_ACAOB</name>
<evidence type="ECO:0000313" key="3">
    <source>
        <dbReference type="Proteomes" id="UP001152888"/>
    </source>
</evidence>
<dbReference type="PANTHER" id="PTHR12121:SF37">
    <property type="entry name" value="2',5'-PHOSPHODIESTERASE 12"/>
    <property type="match status" value="1"/>
</dbReference>
<evidence type="ECO:0000313" key="2">
    <source>
        <dbReference type="EMBL" id="CAH1989854.1"/>
    </source>
</evidence>
<gene>
    <name evidence="2" type="ORF">ACAOBT_LOCUS19326</name>
</gene>
<dbReference type="SUPFAM" id="SSF56219">
    <property type="entry name" value="DNase I-like"/>
    <property type="match status" value="1"/>
</dbReference>
<dbReference type="InterPro" id="IPR005135">
    <property type="entry name" value="Endo/exonuclease/phosphatase"/>
</dbReference>
<dbReference type="PANTHER" id="PTHR12121">
    <property type="entry name" value="CARBON CATABOLITE REPRESSOR PROTEIN 4"/>
    <property type="match status" value="1"/>
</dbReference>
<dbReference type="InterPro" id="IPR036691">
    <property type="entry name" value="Endo/exonu/phosph_ase_sf"/>
</dbReference>
<reference evidence="2" key="1">
    <citation type="submission" date="2022-03" db="EMBL/GenBank/DDBJ databases">
        <authorList>
            <person name="Sayadi A."/>
        </authorList>
    </citation>
    <scope>NUCLEOTIDE SEQUENCE</scope>
</reference>
<accession>A0A9P0PQG2</accession>
<keyword evidence="3" id="KW-1185">Reference proteome</keyword>
<dbReference type="AlphaFoldDB" id="A0A9P0PQG2"/>
<organism evidence="2 3">
    <name type="scientific">Acanthoscelides obtectus</name>
    <name type="common">Bean weevil</name>
    <name type="synonym">Bruchus obtectus</name>
    <dbReference type="NCBI Taxonomy" id="200917"/>
    <lineage>
        <taxon>Eukaryota</taxon>
        <taxon>Metazoa</taxon>
        <taxon>Ecdysozoa</taxon>
        <taxon>Arthropoda</taxon>
        <taxon>Hexapoda</taxon>
        <taxon>Insecta</taxon>
        <taxon>Pterygota</taxon>
        <taxon>Neoptera</taxon>
        <taxon>Endopterygota</taxon>
        <taxon>Coleoptera</taxon>
        <taxon>Polyphaga</taxon>
        <taxon>Cucujiformia</taxon>
        <taxon>Chrysomeloidea</taxon>
        <taxon>Chrysomelidae</taxon>
        <taxon>Bruchinae</taxon>
        <taxon>Bruchini</taxon>
        <taxon>Acanthoscelides</taxon>
    </lineage>
</organism>
<dbReference type="EMBL" id="CAKOFQ010007074">
    <property type="protein sequence ID" value="CAH1989854.1"/>
    <property type="molecule type" value="Genomic_DNA"/>
</dbReference>
<dbReference type="GO" id="GO:0000288">
    <property type="term" value="P:nuclear-transcribed mRNA catabolic process, deadenylation-dependent decay"/>
    <property type="evidence" value="ECO:0007669"/>
    <property type="project" value="TreeGrafter"/>
</dbReference>
<dbReference type="Proteomes" id="UP001152888">
    <property type="component" value="Unassembled WGS sequence"/>
</dbReference>